<keyword evidence="4" id="KW-1185">Reference proteome</keyword>
<dbReference type="STRING" id="137246.A0A401SZ67"/>
<dbReference type="InterPro" id="IPR011990">
    <property type="entry name" value="TPR-like_helical_dom_sf"/>
</dbReference>
<feature type="compositionally biased region" description="Polar residues" evidence="1">
    <location>
        <begin position="121"/>
        <end position="139"/>
    </location>
</feature>
<dbReference type="PANTHER" id="PTHR16155:SF3">
    <property type="entry name" value="STERILE ALPHA MOTIF DOMAIN-CONTAINING PROTEIN 9-LIKE"/>
    <property type="match status" value="1"/>
</dbReference>
<dbReference type="SUPFAM" id="SSF47769">
    <property type="entry name" value="SAM/Pointed domain"/>
    <property type="match status" value="1"/>
</dbReference>
<accession>A0A401SZ67</accession>
<dbReference type="GO" id="GO:0005737">
    <property type="term" value="C:cytoplasm"/>
    <property type="evidence" value="ECO:0007669"/>
    <property type="project" value="TreeGrafter"/>
</dbReference>
<dbReference type="Gene3D" id="1.10.150.50">
    <property type="entry name" value="Transcription Factor, Ets-1"/>
    <property type="match status" value="1"/>
</dbReference>
<feature type="region of interest" description="Disordered" evidence="1">
    <location>
        <begin position="84"/>
        <end position="143"/>
    </location>
</feature>
<gene>
    <name evidence="3" type="ORF">chiPu_0014192</name>
</gene>
<dbReference type="Gene3D" id="1.25.40.10">
    <property type="entry name" value="Tetratricopeptide repeat domain"/>
    <property type="match status" value="1"/>
</dbReference>
<proteinExistence type="predicted"/>
<evidence type="ECO:0000259" key="2">
    <source>
        <dbReference type="PROSITE" id="PS50105"/>
    </source>
</evidence>
<feature type="domain" description="SAM" evidence="2">
    <location>
        <begin position="12"/>
        <end position="76"/>
    </location>
</feature>
<sequence length="1559" mass="179641">MENIKQLQMEDWDEGQVRTWLRHIRVKDEHIQTLYEEQVTGAVLQVMSKEDLKDFHIKQGQAKLILNKRNELLNSQNLQLAQFSTSEERDCKETSPTQGSLDGTASQTAQTKPLPSKGKLKSQSTATTLTSDHPSTSADSHLDSTLERVNENNLQNRCKPRPFDKEDTDFKYVRNSVLPPETGVINLICPCHEYKSLATAVKLNRQRLQAKFAHEFIRFASGCMNVRTNGTIHFGVEDGNGSSGYTHGEIIGVPVKDTSIYVDAMDYIEKCFTRYAEDARNCIRPPKFVDVISKNGSEGKCVIEIDVNPSIKIVRNKIYRVRLPNFNESKNKVEYEKKAIYRRKGANTETVCEESQDEFISGMQERDKLREVAETTEEPSKIHEDLGRKLSFLINGGKKYMDNSQRYVLVINKCKPEDLQNLNFLLHINVFCVFDYDPNSKTNGFFEYYLKHHTANVHFLQDYRCVDRESVSDLRKRLCLFDQTSWIFCNGCNHYDGDEKQCDLRTWVTNKKKHLKRTVSLICNEILPNGSFIVLFLLLSPVEQPLVDTFHEFYAEMNGRNDIICISESDANYQKWAQLAQPSCNIETIDKMSIVGMKLNHVNDTIHTMLPTLIDSHRYLPVSTRGLCLLKTADEERMFTLQILSVNQCEDYKMDGQDPTEIAKIERDFYRGGKVSWLNFILAEQGFCEAVIQRNAYKEVIKIIDGMLKGSSGKQLVTTVHVFHHPGSGGSTVARQVLWNFRKELRCATVKPSCAVGKVCEHAIQLLEYEENDLNQCLPVLLLLEDADEDYFDEIKHELIPAIGSKTVNVVRPLFILVNCRRSNNAEKLCKTIPLEAVAVTHKLTEEEKRLFSNRRKKLEEHFEPEFILTFVLMSEGFSEEYIQNFVKHLLEGIDQSSPVTRLIKYVALLNHYVDNSNISLSHCEAFLSLGIQIDHLRMHNFETSLNDQARFLFIHFRDCTSEIKSIRIVHPLVAKEVLNQISDQPLSQIAMDLLREKAFFENRFARDEFIKFVRDLFIRRHKRSKGDSVDTVFSPLIEDICNEQKAPEKAVEVLTAAYECFGKDPFFAQQLARKHYTDQNFTDAIKWAENAKSQLPTNSYILDTEGQVYRKKLNVLFDLTHLRTEEVTPDKLSEAISIALKAIECFRAAQKAAQSEPDSMNNSGFFGEVEVGCHLLQLLSLLDIFEKDKSGSYTTLTEYLLGKDIPEVIKEPWKNFHGKLKGLQKGINDALEWISEDSSYFQTNKCEDDEDGTSNTEDHAHNPRKWLIRKTKIYARYFTLSKQEEQNLKQSTNSYLFTLVRRLHISRNGGGNITSIFSFLSDQKDVRAVENLEKIISMYPEDNQKEKLDLVDLVNFILSHIALACVAPRSSKLLTFSQLRELSWQFSKNKYNNSSACFLLTLLYWPDEAYDKEPDEAKGRILNTALETLKKLYDIKMKNLPSRKKQIYTHSFLGKGHGFDKIVHKSLLEKLIPSRLSERRWKWLTGDVWKNPKVTQKLKRVKGWTENGMIFVRGHYKQNKIRILPLHFPSMPQGNENITFYLGFTYGGLFAYDIQMEH</sequence>
<dbReference type="InterPro" id="IPR001660">
    <property type="entry name" value="SAM"/>
</dbReference>
<reference evidence="3 4" key="1">
    <citation type="journal article" date="2018" name="Nat. Ecol. Evol.">
        <title>Shark genomes provide insights into elasmobranch evolution and the origin of vertebrates.</title>
        <authorList>
            <person name="Hara Y"/>
            <person name="Yamaguchi K"/>
            <person name="Onimaru K"/>
            <person name="Kadota M"/>
            <person name="Koyanagi M"/>
            <person name="Keeley SD"/>
            <person name="Tatsumi K"/>
            <person name="Tanaka K"/>
            <person name="Motone F"/>
            <person name="Kageyama Y"/>
            <person name="Nozu R"/>
            <person name="Adachi N"/>
            <person name="Nishimura O"/>
            <person name="Nakagawa R"/>
            <person name="Tanegashima C"/>
            <person name="Kiyatake I"/>
            <person name="Matsumoto R"/>
            <person name="Murakumo K"/>
            <person name="Nishida K"/>
            <person name="Terakita A"/>
            <person name="Kuratani S"/>
            <person name="Sato K"/>
            <person name="Hyodo S Kuraku.S."/>
        </authorList>
    </citation>
    <scope>NUCLEOTIDE SEQUENCE [LARGE SCALE GENOMIC DNA]</scope>
</reference>
<name>A0A401SZ67_CHIPU</name>
<dbReference type="PANTHER" id="PTHR16155">
    <property type="entry name" value="DED DOMAIN-CONTAINING PROTEIN"/>
    <property type="match status" value="1"/>
</dbReference>
<feature type="compositionally biased region" description="Polar residues" evidence="1">
    <location>
        <begin position="94"/>
        <end position="113"/>
    </location>
</feature>
<evidence type="ECO:0000313" key="3">
    <source>
        <dbReference type="EMBL" id="GCC35704.1"/>
    </source>
</evidence>
<dbReference type="EMBL" id="BEZZ01000735">
    <property type="protein sequence ID" value="GCC35704.1"/>
    <property type="molecule type" value="Genomic_DNA"/>
</dbReference>
<comment type="caution">
    <text evidence="3">The sequence shown here is derived from an EMBL/GenBank/DDBJ whole genome shotgun (WGS) entry which is preliminary data.</text>
</comment>
<evidence type="ECO:0000256" key="1">
    <source>
        <dbReference type="SAM" id="MobiDB-lite"/>
    </source>
</evidence>
<dbReference type="PROSITE" id="PS50105">
    <property type="entry name" value="SAM_DOMAIN"/>
    <property type="match status" value="1"/>
</dbReference>
<dbReference type="SMART" id="SM00454">
    <property type="entry name" value="SAM"/>
    <property type="match status" value="1"/>
</dbReference>
<dbReference type="OrthoDB" id="2337140at2759"/>
<dbReference type="InterPro" id="IPR013761">
    <property type="entry name" value="SAM/pointed_sf"/>
</dbReference>
<dbReference type="Proteomes" id="UP000287033">
    <property type="component" value="Unassembled WGS sequence"/>
</dbReference>
<evidence type="ECO:0000313" key="4">
    <source>
        <dbReference type="Proteomes" id="UP000287033"/>
    </source>
</evidence>
<dbReference type="OMA" id="RNDIICI"/>
<organism evidence="3 4">
    <name type="scientific">Chiloscyllium punctatum</name>
    <name type="common">Brownbanded bambooshark</name>
    <name type="synonym">Hemiscyllium punctatum</name>
    <dbReference type="NCBI Taxonomy" id="137246"/>
    <lineage>
        <taxon>Eukaryota</taxon>
        <taxon>Metazoa</taxon>
        <taxon>Chordata</taxon>
        <taxon>Craniata</taxon>
        <taxon>Vertebrata</taxon>
        <taxon>Chondrichthyes</taxon>
        <taxon>Elasmobranchii</taxon>
        <taxon>Galeomorphii</taxon>
        <taxon>Galeoidea</taxon>
        <taxon>Orectolobiformes</taxon>
        <taxon>Hemiscylliidae</taxon>
        <taxon>Chiloscyllium</taxon>
    </lineage>
</organism>
<protein>
    <recommendedName>
        <fullName evidence="2">SAM domain-containing protein</fullName>
    </recommendedName>
</protein>